<proteinExistence type="predicted"/>
<accession>A0ACC0VLQ0</accession>
<keyword evidence="2" id="KW-1185">Reference proteome</keyword>
<organism evidence="1 2">
    <name type="scientific">Peronosclerospora sorghi</name>
    <dbReference type="NCBI Taxonomy" id="230839"/>
    <lineage>
        <taxon>Eukaryota</taxon>
        <taxon>Sar</taxon>
        <taxon>Stramenopiles</taxon>
        <taxon>Oomycota</taxon>
        <taxon>Peronosporomycetes</taxon>
        <taxon>Peronosporales</taxon>
        <taxon>Peronosporaceae</taxon>
        <taxon>Peronosclerospora</taxon>
    </lineage>
</organism>
<name>A0ACC0VLQ0_9STRA</name>
<comment type="caution">
    <text evidence="1">The sequence shown here is derived from an EMBL/GenBank/DDBJ whole genome shotgun (WGS) entry which is preliminary data.</text>
</comment>
<protein>
    <submittedName>
        <fullName evidence="1">Uncharacterized protein</fullName>
    </submittedName>
</protein>
<sequence>MPKVTVAGGLLILVNIGFLVAGILLLRFNSTLKKSGWAEALNGTEYEVAVDTATTMLQLLGFATMGLALAGIVGAIVQNRLMLLMYSLVMVIAMSAFGVLTGTAFTFKNKMTGWENSPFPANDQETMVAKGFNEAYCYAEGYYYCNNATAKETFEMFVPNASPEITSLLPNVTGIVSFCGQQNFTISGVDTVCKACNMSTTFAKYDKILTWAEEKCPRTATTGKWCASFLATGTAGEIYNGSPYGQCRTIFLNLAIDWTGTMAIAGLLVATAAAVIVVLTCFARRSKSESYDDVDKM</sequence>
<evidence type="ECO:0000313" key="1">
    <source>
        <dbReference type="EMBL" id="KAI9907016.1"/>
    </source>
</evidence>
<reference evidence="1 2" key="1">
    <citation type="journal article" date="2022" name="bioRxiv">
        <title>The genome of the oomycete Peronosclerospora sorghi, a cosmopolitan pathogen of maize and sorghum, is inflated with dispersed pseudogenes.</title>
        <authorList>
            <person name="Fletcher K."/>
            <person name="Martin F."/>
            <person name="Isakeit T."/>
            <person name="Cavanaugh K."/>
            <person name="Magill C."/>
            <person name="Michelmore R."/>
        </authorList>
    </citation>
    <scope>NUCLEOTIDE SEQUENCE [LARGE SCALE GENOMIC DNA]</scope>
    <source>
        <strain evidence="1">P6</strain>
    </source>
</reference>
<gene>
    <name evidence="1" type="ORF">PsorP6_003774</name>
</gene>
<dbReference type="Proteomes" id="UP001163321">
    <property type="component" value="Chromosome 8"/>
</dbReference>
<dbReference type="EMBL" id="CM047587">
    <property type="protein sequence ID" value="KAI9907016.1"/>
    <property type="molecule type" value="Genomic_DNA"/>
</dbReference>
<evidence type="ECO:0000313" key="2">
    <source>
        <dbReference type="Proteomes" id="UP001163321"/>
    </source>
</evidence>